<evidence type="ECO:0000313" key="1">
    <source>
        <dbReference type="EMBL" id="KNZ54519.1"/>
    </source>
</evidence>
<dbReference type="Proteomes" id="UP000037035">
    <property type="component" value="Unassembled WGS sequence"/>
</dbReference>
<proteinExistence type="predicted"/>
<accession>A0A0L6V1A4</accession>
<sequence length="361" mass="42371">MWFFFGNYKQYLAKVTRFLECYTMLFETKKNSPNFWKYVMVWRLEIIPQLGNPWRVPEGVEIFTIKWKCPPFLFSKIYAYFKYLKISVVGLFFINQYNLLKYERGIHHISINLLHCVPKSHLPSNIIDFHILILSNLHNAFNVGGNILKEIETWMQVTDFFLVQQSQFLCIFRSGFPTQWFFYQVESLRKMSEKSTGNLDDQCKRINMVRTDEIKGNRGEEEVLPPTPLENLTLIINQITTLSFIHFTTKIPKTNTQIPFSFLHTQKKHNHLASINGLKKSQEPPWGFLNVSIPYPIFIYICTPPISQLVVGMSYFSLNSSLISCETPVFSLSHSIFSLTHSPLFPLAPHTHFQIYFIPDW</sequence>
<keyword evidence="2" id="KW-1185">Reference proteome</keyword>
<protein>
    <submittedName>
        <fullName evidence="1">Uncharacterized protein</fullName>
    </submittedName>
</protein>
<dbReference type="AlphaFoldDB" id="A0A0L6V1A4"/>
<gene>
    <name evidence="1" type="ORF">VP01_2928g2</name>
</gene>
<dbReference type="VEuPathDB" id="FungiDB:VP01_2928g2"/>
<name>A0A0L6V1A4_9BASI</name>
<comment type="caution">
    <text evidence="1">The sequence shown here is derived from an EMBL/GenBank/DDBJ whole genome shotgun (WGS) entry which is preliminary data.</text>
</comment>
<organism evidence="1 2">
    <name type="scientific">Puccinia sorghi</name>
    <dbReference type="NCBI Taxonomy" id="27349"/>
    <lineage>
        <taxon>Eukaryota</taxon>
        <taxon>Fungi</taxon>
        <taxon>Dikarya</taxon>
        <taxon>Basidiomycota</taxon>
        <taxon>Pucciniomycotina</taxon>
        <taxon>Pucciniomycetes</taxon>
        <taxon>Pucciniales</taxon>
        <taxon>Pucciniaceae</taxon>
        <taxon>Puccinia</taxon>
    </lineage>
</organism>
<dbReference type="EMBL" id="LAVV01007866">
    <property type="protein sequence ID" value="KNZ54519.1"/>
    <property type="molecule type" value="Genomic_DNA"/>
</dbReference>
<reference evidence="1 2" key="1">
    <citation type="submission" date="2015-08" db="EMBL/GenBank/DDBJ databases">
        <title>Next Generation Sequencing and Analysis of the Genome of Puccinia sorghi L Schw, the Causal Agent of Maize Common Rust.</title>
        <authorList>
            <person name="Rochi L."/>
            <person name="Burguener G."/>
            <person name="Darino M."/>
            <person name="Turjanski A."/>
            <person name="Kreff E."/>
            <person name="Dieguez M.J."/>
            <person name="Sacco F."/>
        </authorList>
    </citation>
    <scope>NUCLEOTIDE SEQUENCE [LARGE SCALE GENOMIC DNA]</scope>
    <source>
        <strain evidence="1 2">RO10H11247</strain>
    </source>
</reference>
<evidence type="ECO:0000313" key="2">
    <source>
        <dbReference type="Proteomes" id="UP000037035"/>
    </source>
</evidence>